<evidence type="ECO:0000256" key="1">
    <source>
        <dbReference type="SAM" id="Phobius"/>
    </source>
</evidence>
<gene>
    <name evidence="2" type="ORF">HOP40_20985</name>
</gene>
<keyword evidence="1" id="KW-0812">Transmembrane</keyword>
<evidence type="ECO:0000313" key="3">
    <source>
        <dbReference type="Proteomes" id="UP000505377"/>
    </source>
</evidence>
<reference evidence="2 3" key="1">
    <citation type="submission" date="2020-05" db="EMBL/GenBank/DDBJ databases">
        <authorList>
            <person name="Mo P."/>
        </authorList>
    </citation>
    <scope>NUCLEOTIDE SEQUENCE [LARGE SCALE GENOMIC DNA]</scope>
    <source>
        <strain evidence="2 3">Gen01</strain>
    </source>
</reference>
<dbReference type="Proteomes" id="UP000505377">
    <property type="component" value="Chromosome"/>
</dbReference>
<proteinExistence type="predicted"/>
<name>A0A6M6JM12_9PSEU</name>
<dbReference type="RefSeq" id="WP_172161157.1">
    <property type="nucleotide sequence ID" value="NZ_CP053564.1"/>
</dbReference>
<dbReference type="AlphaFoldDB" id="A0A6M6JM12"/>
<sequence>MDPSRYERRRVWLTEQERRRLLVIEEALSEDDPALAGLLGAGGPRARRSVTRTALIVMSTIGGIGLVLAEIVLKTGGAMLLLAVPPAVWWFARTRARRW</sequence>
<keyword evidence="1" id="KW-1133">Transmembrane helix</keyword>
<accession>A0A6M6JM12</accession>
<keyword evidence="1" id="KW-0472">Membrane</keyword>
<dbReference type="EMBL" id="CP053564">
    <property type="protein sequence ID" value="QJY47967.1"/>
    <property type="molecule type" value="Genomic_DNA"/>
</dbReference>
<protein>
    <submittedName>
        <fullName evidence="2">DUF3040 domain-containing protein</fullName>
    </submittedName>
</protein>
<dbReference type="InterPro" id="IPR021401">
    <property type="entry name" value="DUF3040"/>
</dbReference>
<evidence type="ECO:0000313" key="2">
    <source>
        <dbReference type="EMBL" id="QJY47967.1"/>
    </source>
</evidence>
<feature type="transmembrane region" description="Helical" evidence="1">
    <location>
        <begin position="75"/>
        <end position="92"/>
    </location>
</feature>
<dbReference type="Pfam" id="PF11239">
    <property type="entry name" value="DUF3040"/>
    <property type="match status" value="1"/>
</dbReference>
<keyword evidence="3" id="KW-1185">Reference proteome</keyword>
<dbReference type="KEGG" id="pbro:HOP40_20985"/>
<feature type="transmembrane region" description="Helical" evidence="1">
    <location>
        <begin position="50"/>
        <end position="69"/>
    </location>
</feature>
<organism evidence="2 3">
    <name type="scientific">Pseudonocardia broussonetiae</name>
    <dbReference type="NCBI Taxonomy" id="2736640"/>
    <lineage>
        <taxon>Bacteria</taxon>
        <taxon>Bacillati</taxon>
        <taxon>Actinomycetota</taxon>
        <taxon>Actinomycetes</taxon>
        <taxon>Pseudonocardiales</taxon>
        <taxon>Pseudonocardiaceae</taxon>
        <taxon>Pseudonocardia</taxon>
    </lineage>
</organism>